<evidence type="ECO:0000256" key="2">
    <source>
        <dbReference type="SAM" id="Phobius"/>
    </source>
</evidence>
<feature type="transmembrane region" description="Helical" evidence="2">
    <location>
        <begin position="86"/>
        <end position="107"/>
    </location>
</feature>
<gene>
    <name evidence="3" type="ORF">ACHAW5_008162</name>
</gene>
<feature type="transmembrane region" description="Helical" evidence="2">
    <location>
        <begin position="209"/>
        <end position="232"/>
    </location>
</feature>
<keyword evidence="2" id="KW-0472">Membrane</keyword>
<evidence type="ECO:0000313" key="4">
    <source>
        <dbReference type="Proteomes" id="UP001530315"/>
    </source>
</evidence>
<feature type="transmembrane region" description="Helical" evidence="2">
    <location>
        <begin position="143"/>
        <end position="162"/>
    </location>
</feature>
<feature type="transmembrane region" description="Helical" evidence="2">
    <location>
        <begin position="276"/>
        <end position="298"/>
    </location>
</feature>
<keyword evidence="2" id="KW-0812">Transmembrane</keyword>
<feature type="transmembrane region" description="Helical" evidence="2">
    <location>
        <begin position="183"/>
        <end position="203"/>
    </location>
</feature>
<feature type="region of interest" description="Disordered" evidence="1">
    <location>
        <begin position="309"/>
        <end position="330"/>
    </location>
</feature>
<dbReference type="AlphaFoldDB" id="A0ABD3Q1U5"/>
<proteinExistence type="predicted"/>
<protein>
    <submittedName>
        <fullName evidence="3">Uncharacterized protein</fullName>
    </submittedName>
</protein>
<name>A0ABD3Q1U5_9STRA</name>
<dbReference type="EMBL" id="JALLAZ020000499">
    <property type="protein sequence ID" value="KAL3793829.1"/>
    <property type="molecule type" value="Genomic_DNA"/>
</dbReference>
<evidence type="ECO:0000256" key="1">
    <source>
        <dbReference type="SAM" id="MobiDB-lite"/>
    </source>
</evidence>
<accession>A0ABD3Q1U5</accession>
<dbReference type="Proteomes" id="UP001530315">
    <property type="component" value="Unassembled WGS sequence"/>
</dbReference>
<reference evidence="3 4" key="1">
    <citation type="submission" date="2024-10" db="EMBL/GenBank/DDBJ databases">
        <title>Updated reference genomes for cyclostephanoid diatoms.</title>
        <authorList>
            <person name="Roberts W.R."/>
            <person name="Alverson A.J."/>
        </authorList>
    </citation>
    <scope>NUCLEOTIDE SEQUENCE [LARGE SCALE GENOMIC DNA]</scope>
    <source>
        <strain evidence="3 4">AJA276-08</strain>
    </source>
</reference>
<organism evidence="3 4">
    <name type="scientific">Stephanodiscus triporus</name>
    <dbReference type="NCBI Taxonomy" id="2934178"/>
    <lineage>
        <taxon>Eukaryota</taxon>
        <taxon>Sar</taxon>
        <taxon>Stramenopiles</taxon>
        <taxon>Ochrophyta</taxon>
        <taxon>Bacillariophyta</taxon>
        <taxon>Coscinodiscophyceae</taxon>
        <taxon>Thalassiosirophycidae</taxon>
        <taxon>Stephanodiscales</taxon>
        <taxon>Stephanodiscaceae</taxon>
        <taxon>Stephanodiscus</taxon>
    </lineage>
</organism>
<dbReference type="PANTHER" id="PTHR33802:SF2">
    <property type="entry name" value="EF-HAND DOMAIN-CONTAINING PROTEIN"/>
    <property type="match status" value="1"/>
</dbReference>
<keyword evidence="2" id="KW-1133">Transmembrane helix</keyword>
<feature type="transmembrane region" description="Helical" evidence="2">
    <location>
        <begin position="46"/>
        <end position="66"/>
    </location>
</feature>
<evidence type="ECO:0000313" key="3">
    <source>
        <dbReference type="EMBL" id="KAL3793829.1"/>
    </source>
</evidence>
<sequence length="330" mass="36321">MSTIEPLIQDAEDPAATIEEAVETSPPATADENTKPRLNFKNGLNLIAYILNIALVYGVGNAGWLGTPNNKALSLKYQTLVTPASSAFAIWALIFLAQGAWAVLQLLPKFRNSAMVQDGVGYWYASAAATQIGWTFAFAYEVISLSLAFMLLILASLYAILYSQYYAKSDGSLSEFWALRFPFAVHAGWITAASALNVNVLVLSMDQPAYVQLAVAIVSLAVLHAVSVWVLFFISRPNWTIACVLTWAFGWIYDELNKNSDRIEGTFSADTILGVKYAAIAVAIIIPSQMVIRLALLFRPSYNPYKKKVEEPQATRESDSHEIKVEPHLE</sequence>
<keyword evidence="4" id="KW-1185">Reference proteome</keyword>
<comment type="caution">
    <text evidence="3">The sequence shown here is derived from an EMBL/GenBank/DDBJ whole genome shotgun (WGS) entry which is preliminary data.</text>
</comment>
<dbReference type="PANTHER" id="PTHR33802">
    <property type="entry name" value="SI:CH211-161H7.5-RELATED"/>
    <property type="match status" value="1"/>
</dbReference>